<reference evidence="1" key="1">
    <citation type="submission" date="2022-03" db="EMBL/GenBank/DDBJ databases">
        <authorList>
            <person name="Martin H S."/>
        </authorList>
    </citation>
    <scope>NUCLEOTIDE SEQUENCE</scope>
</reference>
<keyword evidence="2" id="KW-1185">Reference proteome</keyword>
<evidence type="ECO:0000313" key="2">
    <source>
        <dbReference type="Proteomes" id="UP000837857"/>
    </source>
</evidence>
<dbReference type="EMBL" id="OW152823">
    <property type="protein sequence ID" value="CAH2039792.1"/>
    <property type="molecule type" value="Genomic_DNA"/>
</dbReference>
<feature type="non-terminal residue" evidence="1">
    <location>
        <position position="90"/>
    </location>
</feature>
<proteinExistence type="predicted"/>
<dbReference type="Proteomes" id="UP000837857">
    <property type="component" value="Chromosome 11"/>
</dbReference>
<name>A0ABN8HQH3_9NEOP</name>
<gene>
    <name evidence="1" type="ORF">IPOD504_LOCUS1990</name>
</gene>
<accession>A0ABN8HQH3</accession>
<protein>
    <submittedName>
        <fullName evidence="1">Uncharacterized protein</fullName>
    </submittedName>
</protein>
<organism evidence="1 2">
    <name type="scientific">Iphiclides podalirius</name>
    <name type="common">scarce swallowtail</name>
    <dbReference type="NCBI Taxonomy" id="110791"/>
    <lineage>
        <taxon>Eukaryota</taxon>
        <taxon>Metazoa</taxon>
        <taxon>Ecdysozoa</taxon>
        <taxon>Arthropoda</taxon>
        <taxon>Hexapoda</taxon>
        <taxon>Insecta</taxon>
        <taxon>Pterygota</taxon>
        <taxon>Neoptera</taxon>
        <taxon>Endopterygota</taxon>
        <taxon>Lepidoptera</taxon>
        <taxon>Glossata</taxon>
        <taxon>Ditrysia</taxon>
        <taxon>Papilionoidea</taxon>
        <taxon>Papilionidae</taxon>
        <taxon>Papilioninae</taxon>
        <taxon>Iphiclides</taxon>
    </lineage>
</organism>
<sequence length="90" mass="9643">MGAATKTPFMRRAPVEGFPTRGNICVALTLTWWRKSHPSPARDFQLPVPSLRATVVDQLLLAAVRGAQNICASTNVLLPAAGANSIVYIV</sequence>
<evidence type="ECO:0000313" key="1">
    <source>
        <dbReference type="EMBL" id="CAH2039792.1"/>
    </source>
</evidence>